<dbReference type="EMBL" id="WNYA01049594">
    <property type="protein sequence ID" value="KAG8536142.1"/>
    <property type="molecule type" value="Genomic_DNA"/>
</dbReference>
<evidence type="ECO:0000313" key="2">
    <source>
        <dbReference type="EMBL" id="KAG8536142.1"/>
    </source>
</evidence>
<gene>
    <name evidence="3" type="ORF">GDO81_027002</name>
    <name evidence="2" type="ORF">GDO81_027030</name>
</gene>
<organism evidence="2 4">
    <name type="scientific">Engystomops pustulosus</name>
    <name type="common">Tungara frog</name>
    <name type="synonym">Physalaemus pustulosus</name>
    <dbReference type="NCBI Taxonomy" id="76066"/>
    <lineage>
        <taxon>Eukaryota</taxon>
        <taxon>Metazoa</taxon>
        <taxon>Chordata</taxon>
        <taxon>Craniata</taxon>
        <taxon>Vertebrata</taxon>
        <taxon>Euteleostomi</taxon>
        <taxon>Amphibia</taxon>
        <taxon>Batrachia</taxon>
        <taxon>Anura</taxon>
        <taxon>Neobatrachia</taxon>
        <taxon>Hyloidea</taxon>
        <taxon>Leptodactylidae</taxon>
        <taxon>Leiuperinae</taxon>
        <taxon>Engystomops</taxon>
    </lineage>
</organism>
<sequence length="77" mass="8526">MEIETYRRLLEGELGQFSQTSVSTTSSSSTTKVSSQTSSVDSRKDPTKTRKVKTIVEEVVDGKVVSSRVEEVEEKVN</sequence>
<evidence type="ECO:0000313" key="4">
    <source>
        <dbReference type="Proteomes" id="UP000824782"/>
    </source>
</evidence>
<protein>
    <submittedName>
        <fullName evidence="2">Uncharacterized protein</fullName>
    </submittedName>
</protein>
<name>A0AAV6YG16_ENGPU</name>
<evidence type="ECO:0000313" key="3">
    <source>
        <dbReference type="EMBL" id="KAG8536162.1"/>
    </source>
</evidence>
<proteinExistence type="predicted"/>
<reference evidence="2" key="1">
    <citation type="thesis" date="2020" institute="ProQuest LLC" country="789 East Eisenhower Parkway, Ann Arbor, MI, USA">
        <title>Comparative Genomics and Chromosome Evolution.</title>
        <authorList>
            <person name="Mudd A.B."/>
        </authorList>
    </citation>
    <scope>NUCLEOTIDE SEQUENCE</scope>
    <source>
        <strain evidence="2">237g6f4</strain>
        <tissue evidence="2">Blood</tissue>
    </source>
</reference>
<accession>A0AAV6YG16</accession>
<dbReference type="AlphaFoldDB" id="A0AAV6YG16"/>
<evidence type="ECO:0000256" key="1">
    <source>
        <dbReference type="SAM" id="MobiDB-lite"/>
    </source>
</evidence>
<feature type="region of interest" description="Disordered" evidence="1">
    <location>
        <begin position="17"/>
        <end position="50"/>
    </location>
</feature>
<dbReference type="EMBL" id="WNYA01049334">
    <property type="protein sequence ID" value="KAG8536162.1"/>
    <property type="molecule type" value="Genomic_DNA"/>
</dbReference>
<dbReference type="InterPro" id="IPR018039">
    <property type="entry name" value="IF_conserved"/>
</dbReference>
<dbReference type="Proteomes" id="UP000824782">
    <property type="component" value="Unassembled WGS sequence"/>
</dbReference>
<comment type="caution">
    <text evidence="2">The sequence shown here is derived from an EMBL/GenBank/DDBJ whole genome shotgun (WGS) entry which is preliminary data.</text>
</comment>
<feature type="compositionally biased region" description="Low complexity" evidence="1">
    <location>
        <begin position="18"/>
        <end position="40"/>
    </location>
</feature>
<dbReference type="PROSITE" id="PS00226">
    <property type="entry name" value="IF_ROD_1"/>
    <property type="match status" value="1"/>
</dbReference>
<keyword evidence="4" id="KW-1185">Reference proteome</keyword>